<organism evidence="1 2">
    <name type="scientific">Romboutsia faecis</name>
    <dbReference type="NCBI Taxonomy" id="2764597"/>
    <lineage>
        <taxon>Bacteria</taxon>
        <taxon>Bacillati</taxon>
        <taxon>Bacillota</taxon>
        <taxon>Clostridia</taxon>
        <taxon>Peptostreptococcales</taxon>
        <taxon>Peptostreptococcaceae</taxon>
        <taxon>Romboutsia</taxon>
    </lineage>
</organism>
<evidence type="ECO:0000313" key="1">
    <source>
        <dbReference type="EMBL" id="MBC5997138.1"/>
    </source>
</evidence>
<dbReference type="EMBL" id="JACRWE010000004">
    <property type="protein sequence ID" value="MBC5997138.1"/>
    <property type="molecule type" value="Genomic_DNA"/>
</dbReference>
<reference evidence="1 2" key="1">
    <citation type="submission" date="2020-08" db="EMBL/GenBank/DDBJ databases">
        <authorList>
            <person name="Liu C."/>
            <person name="Sun Q."/>
        </authorList>
    </citation>
    <scope>NUCLEOTIDE SEQUENCE [LARGE SCALE GENOMIC DNA]</scope>
    <source>
        <strain evidence="1 2">NSJ-18</strain>
    </source>
</reference>
<keyword evidence="2" id="KW-1185">Reference proteome</keyword>
<sequence>MSVSLVLVPLAIAIGGALSDLPENEIIKYEDVNNIVQNNRCYQVETPIKRMDLLVRCISELGYDLQKINDKYIMKYTDGDIEFIRNSNSQIDILFSSGYSQDQVQNISSDIYNQYTSVLQAEIYNTLKQKAEERGYTLENEVIEDDNSIVLNFIV</sequence>
<protein>
    <submittedName>
        <fullName evidence="1">Uncharacterized protein</fullName>
    </submittedName>
</protein>
<proteinExistence type="predicted"/>
<evidence type="ECO:0000313" key="2">
    <source>
        <dbReference type="Proteomes" id="UP000609849"/>
    </source>
</evidence>
<dbReference type="Proteomes" id="UP000609849">
    <property type="component" value="Unassembled WGS sequence"/>
</dbReference>
<name>A0ABR7JQE2_9FIRM</name>
<gene>
    <name evidence="1" type="ORF">H8923_10225</name>
</gene>
<dbReference type="RefSeq" id="WP_153924493.1">
    <property type="nucleotide sequence ID" value="NZ_JACRWE010000004.1"/>
</dbReference>
<comment type="caution">
    <text evidence="1">The sequence shown here is derived from an EMBL/GenBank/DDBJ whole genome shotgun (WGS) entry which is preliminary data.</text>
</comment>
<accession>A0ABR7JQE2</accession>